<evidence type="ECO:0000313" key="1">
    <source>
        <dbReference type="EMBL" id="AQT28298.1"/>
    </source>
</evidence>
<accession>A0A2Z2F0X4</accession>
<dbReference type="AlphaFoldDB" id="A0A2Z2F0X4"/>
<name>A0A2Z2F0X4_KLEPN</name>
<dbReference type="EMBL" id="KY271409">
    <property type="protein sequence ID" value="AQT28298.1"/>
    <property type="molecule type" value="Genomic_DNA"/>
</dbReference>
<protein>
    <submittedName>
        <fullName evidence="1">Uncharacterized protein</fullName>
    </submittedName>
</protein>
<organism evidence="1">
    <name type="scientific">Klebsiella pneumoniae</name>
    <dbReference type="NCBI Taxonomy" id="573"/>
    <lineage>
        <taxon>Bacteria</taxon>
        <taxon>Pseudomonadati</taxon>
        <taxon>Pseudomonadota</taxon>
        <taxon>Gammaproteobacteria</taxon>
        <taxon>Enterobacterales</taxon>
        <taxon>Enterobacteriaceae</taxon>
        <taxon>Klebsiella/Raoultella group</taxon>
        <taxon>Klebsiella</taxon>
        <taxon>Klebsiella pneumoniae complex</taxon>
    </lineage>
</organism>
<proteinExistence type="predicted"/>
<sequence>MGCPCRYFGQDMAWMSKIRFLRRRGTEMKWMTKYIFRGWGAVLTWGIACGASAELPAWLSTSDIPTLAEPMNVSPPNDIGLTRTTLDVFTCSAGNMSANIIRTLWRGTVKYLYPKNGPAAILSSLHILTSPMSPMQRPYSENYCNGRRDGVYVGIWISIGDTNPTKVGTTYWADQVQAEPVQCWITASNVDLGDFQPGTQSPAIAIPTTLVCDGDADLSVTIQSLEGKEILTFSPGVTGLMTVGRSSVSNTTKLSVKRYVSVDPLASVRLTVLPGAKPGAYEAYGVIYVTVQ</sequence>
<reference evidence="1" key="1">
    <citation type="journal article" date="2017" name="Microb. Genom.">
        <title>Diversity, virulence, and antimicrobial resistance of the KPC-producing Klebsiella pneumoniae ST307 clone.</title>
        <authorList>
            <person name="Villa L."/>
            <person name="Feudi C."/>
            <person name="Fortini D."/>
            <person name="Brisse S."/>
            <person name="Passet V."/>
            <person name="Bonura C."/>
            <person name="Endimiani A."/>
            <person name="Mammina C."/>
            <person name="Ocampo A.M."/>
            <person name="Jimenez J.N."/>
            <person name="Doumith M."/>
            <person name="Woodford N."/>
            <person name="Hopkins K."/>
            <person name="Carattoli A."/>
        </authorList>
    </citation>
    <scope>NUCLEOTIDE SEQUENCE</scope>
    <source>
        <strain evidence="1">48</strain>
    </source>
</reference>